<dbReference type="InterPro" id="IPR052187">
    <property type="entry name" value="MFSD1"/>
</dbReference>
<keyword evidence="5 25" id="KW-1133">Transmembrane helix</keyword>
<dbReference type="GO" id="GO:0022857">
    <property type="term" value="F:transmembrane transporter activity"/>
    <property type="evidence" value="ECO:0007669"/>
    <property type="project" value="InterPro"/>
</dbReference>
<evidence type="ECO:0000256" key="24">
    <source>
        <dbReference type="ARBA" id="ARBA00046376"/>
    </source>
</evidence>
<feature type="transmembrane region" description="Helical" evidence="25">
    <location>
        <begin position="53"/>
        <end position="74"/>
    </location>
</feature>
<feature type="transmembrane region" description="Helical" evidence="25">
    <location>
        <begin position="295"/>
        <end position="315"/>
    </location>
</feature>
<evidence type="ECO:0000256" key="5">
    <source>
        <dbReference type="ARBA" id="ARBA00022989"/>
    </source>
</evidence>
<comment type="catalytic activity">
    <reaction evidence="11">
        <text>L-alpha-aminoacyl-L-histidine(out) = L-alpha-aminoacyl-L-histidine(in)</text>
        <dbReference type="Rhea" id="RHEA:79375"/>
        <dbReference type="ChEBI" id="CHEBI:229967"/>
    </reaction>
</comment>
<comment type="catalytic activity">
    <reaction evidence="18">
        <text>L-histidyl-L-alpha-amino acid(out) = L-histidyl-L-alpha-amino acid(in)</text>
        <dbReference type="Rhea" id="RHEA:79379"/>
        <dbReference type="ChEBI" id="CHEBI:229964"/>
    </reaction>
</comment>
<dbReference type="PANTHER" id="PTHR23512">
    <property type="entry name" value="MAJOR FACILITATOR SUPERFAMILY DOMAIN-CONTAINING PROTEIN 1"/>
    <property type="match status" value="1"/>
</dbReference>
<evidence type="ECO:0000256" key="14">
    <source>
        <dbReference type="ARBA" id="ARBA00044898"/>
    </source>
</evidence>
<evidence type="ECO:0000256" key="7">
    <source>
        <dbReference type="ARBA" id="ARBA00023228"/>
    </source>
</evidence>
<dbReference type="RefSeq" id="WP_193493588.1">
    <property type="nucleotide sequence ID" value="NZ_CP063206.1"/>
</dbReference>
<evidence type="ECO:0000256" key="2">
    <source>
        <dbReference type="ARBA" id="ARBA00008335"/>
    </source>
</evidence>
<evidence type="ECO:0000256" key="18">
    <source>
        <dbReference type="ARBA" id="ARBA00044912"/>
    </source>
</evidence>
<keyword evidence="4 25" id="KW-0812">Transmembrane</keyword>
<comment type="subcellular location">
    <subcellularLocation>
        <location evidence="1">Lysosome membrane</location>
        <topology evidence="1">Multi-pass membrane protein</topology>
    </subcellularLocation>
</comment>
<evidence type="ECO:0000256" key="12">
    <source>
        <dbReference type="ARBA" id="ARBA00044891"/>
    </source>
</evidence>
<evidence type="ECO:0000256" key="25">
    <source>
        <dbReference type="SAM" id="Phobius"/>
    </source>
</evidence>
<comment type="catalytic activity">
    <reaction evidence="10">
        <text>L-alpha-aminoacyl-L-arginine(out) = L-alpha-aminoacyl-L-arginine(in)</text>
        <dbReference type="Rhea" id="RHEA:79367"/>
        <dbReference type="ChEBI" id="CHEBI:229968"/>
    </reaction>
</comment>
<accession>A0A871BKB5</accession>
<feature type="transmembrane region" description="Helical" evidence="25">
    <location>
        <begin position="141"/>
        <end position="160"/>
    </location>
</feature>
<feature type="transmembrane region" description="Helical" evidence="25">
    <location>
        <begin position="356"/>
        <end position="375"/>
    </location>
</feature>
<gene>
    <name evidence="27" type="ORF">HfgLR_21810</name>
</gene>
<comment type="catalytic activity">
    <reaction evidence="17">
        <text>L-arginyl-glycine(out) = L-arginyl-glycine(in)</text>
        <dbReference type="Rhea" id="RHEA:79391"/>
        <dbReference type="ChEBI" id="CHEBI:229955"/>
    </reaction>
</comment>
<feature type="transmembrane region" description="Helical" evidence="25">
    <location>
        <begin position="112"/>
        <end position="129"/>
    </location>
</feature>
<feature type="transmembrane region" description="Helical" evidence="25">
    <location>
        <begin position="321"/>
        <end position="344"/>
    </location>
</feature>
<keyword evidence="3" id="KW-0813">Transport</keyword>
<dbReference type="EMBL" id="CP063206">
    <property type="protein sequence ID" value="QOS13577.1"/>
    <property type="molecule type" value="Genomic_DNA"/>
</dbReference>
<feature type="transmembrane region" description="Helical" evidence="25">
    <location>
        <begin position="269"/>
        <end position="288"/>
    </location>
</feature>
<comment type="catalytic activity">
    <reaction evidence="15">
        <text>L-arginyl-L-alpha-amino acid(out) = L-arginyl-L-alpha-amino acid(in)</text>
        <dbReference type="Rhea" id="RHEA:79371"/>
        <dbReference type="ChEBI" id="CHEBI:84315"/>
    </reaction>
</comment>
<evidence type="ECO:0000313" key="28">
    <source>
        <dbReference type="Proteomes" id="UP000663064"/>
    </source>
</evidence>
<dbReference type="SUPFAM" id="SSF103473">
    <property type="entry name" value="MFS general substrate transporter"/>
    <property type="match status" value="1"/>
</dbReference>
<dbReference type="InterPro" id="IPR011701">
    <property type="entry name" value="MFS"/>
</dbReference>
<comment type="catalytic activity">
    <reaction evidence="14">
        <text>L-aspartyl-L-lysine(out) = L-aspartyl-L-lysine(in)</text>
        <dbReference type="Rhea" id="RHEA:79411"/>
        <dbReference type="ChEBI" id="CHEBI:229953"/>
    </reaction>
</comment>
<evidence type="ECO:0000256" key="13">
    <source>
        <dbReference type="ARBA" id="ARBA00044893"/>
    </source>
</evidence>
<keyword evidence="6 25" id="KW-0472">Membrane</keyword>
<sequence>MSNSIFQDPLRRRWVGWGILAIIFLLVSLHRLSTAVLSENLTRAFHLTATQLGILHAVFFIIYAAVQIPIGILVDRVGPRRVGSCGAVLLSAGAIGFALSSTYLTALTSRGIIGLGSGAIFISIVRFCANWFRPNEFATMTGITGAVSGVGSILATTPLAVTTATIGWRVTVLLLGVIGVVTGGGVYVFVRDSPVDASLDSIDGLTQHSTISLSQTTRYLRNLSMDADQWLLSFIFFATNGTILTIFGLWGVPYLVIVYDLSITTASKYTLLGSVGMLVGGPTIGYIADKIEHRYLPLTAGVGLFTIALSTLAIVGKPPLVVVALVYIISGFVIGSGLLTITVIKERYPRDASGMATSVVNGSAFIGASVLPWIMGKLLDTYRLDTGVDGTTTYSQYGYQIAFGLVSVVLLFAFCCSVAIWIRDHP</sequence>
<organism evidence="27 28">
    <name type="scientific">Haloferax gibbonsii</name>
    <dbReference type="NCBI Taxonomy" id="35746"/>
    <lineage>
        <taxon>Archaea</taxon>
        <taxon>Methanobacteriati</taxon>
        <taxon>Methanobacteriota</taxon>
        <taxon>Stenosarchaea group</taxon>
        <taxon>Halobacteria</taxon>
        <taxon>Halobacteriales</taxon>
        <taxon>Haloferacaceae</taxon>
        <taxon>Haloferax</taxon>
    </lineage>
</organism>
<feature type="transmembrane region" description="Helical" evidence="25">
    <location>
        <begin position="166"/>
        <end position="190"/>
    </location>
</feature>
<dbReference type="AlphaFoldDB" id="A0A871BKB5"/>
<evidence type="ECO:0000256" key="16">
    <source>
        <dbReference type="ARBA" id="ARBA00044900"/>
    </source>
</evidence>
<dbReference type="PANTHER" id="PTHR23512:SF3">
    <property type="entry name" value="MAJOR FACILITATOR SUPERFAMILY DOMAIN-CONTAINING PROTEIN 1"/>
    <property type="match status" value="1"/>
</dbReference>
<evidence type="ECO:0000256" key="22">
    <source>
        <dbReference type="ARBA" id="ARBA00045018"/>
    </source>
</evidence>
<dbReference type="GeneID" id="59461099"/>
<dbReference type="Pfam" id="PF07690">
    <property type="entry name" value="MFS_1"/>
    <property type="match status" value="1"/>
</dbReference>
<evidence type="ECO:0000256" key="15">
    <source>
        <dbReference type="ARBA" id="ARBA00044899"/>
    </source>
</evidence>
<evidence type="ECO:0000256" key="6">
    <source>
        <dbReference type="ARBA" id="ARBA00023136"/>
    </source>
</evidence>
<comment type="catalytic activity">
    <reaction evidence="16">
        <text>L-lysyl-L-lysine(out) = L-lysyl-L-lysine(in)</text>
        <dbReference type="Rhea" id="RHEA:79403"/>
        <dbReference type="ChEBI" id="CHEBI:229956"/>
    </reaction>
</comment>
<comment type="catalytic activity">
    <reaction evidence="13">
        <text>L-alpha-aminoacyl-L-lysine(out) = L-alpha-aminoacyl-L-lysine(in)</text>
        <dbReference type="Rhea" id="RHEA:79383"/>
        <dbReference type="ChEBI" id="CHEBI:229966"/>
    </reaction>
</comment>
<dbReference type="PROSITE" id="PS50850">
    <property type="entry name" value="MFS"/>
    <property type="match status" value="1"/>
</dbReference>
<feature type="transmembrane region" description="Helical" evidence="25">
    <location>
        <begin position="86"/>
        <end position="106"/>
    </location>
</feature>
<dbReference type="Gene3D" id="1.20.1250.20">
    <property type="entry name" value="MFS general substrate transporter like domains"/>
    <property type="match status" value="2"/>
</dbReference>
<comment type="function">
    <text evidence="23">Lysosomal dipeptide uniporter that selectively exports lysine, arginine or histidine-containing dipeptides with a net positive charge from the lysosome lumen into the cytosol. Could play a role in a specific type of protein O-glycosylation indirectly regulating macrophages migration and tissue invasion. Also essential for liver homeostasis.</text>
</comment>
<feature type="domain" description="Major facilitator superfamily (MFS) profile" evidence="26">
    <location>
        <begin position="16"/>
        <end position="425"/>
    </location>
</feature>
<evidence type="ECO:0000259" key="26">
    <source>
        <dbReference type="PROSITE" id="PS50850"/>
    </source>
</evidence>
<dbReference type="Proteomes" id="UP000663064">
    <property type="component" value="Plasmid pHGLR1"/>
</dbReference>
<evidence type="ECO:0000256" key="11">
    <source>
        <dbReference type="ARBA" id="ARBA00044884"/>
    </source>
</evidence>
<dbReference type="GO" id="GO:0005765">
    <property type="term" value="C:lysosomal membrane"/>
    <property type="evidence" value="ECO:0007669"/>
    <property type="project" value="UniProtKB-SubCell"/>
</dbReference>
<comment type="subunit">
    <text evidence="24">Homodimer. Interacts with lysosomal protein GLMP (via lumenal domain); the interaction starts while both proteins are still in the endoplasmic reticulum and is required for stabilization of MFSD1 in lysosomes but has no direct effect on its targeting to lysosomes or transporter activity.</text>
</comment>
<keyword evidence="27" id="KW-0614">Plasmid</keyword>
<keyword evidence="7" id="KW-0458">Lysosome</keyword>
<evidence type="ECO:0000256" key="10">
    <source>
        <dbReference type="ARBA" id="ARBA00044881"/>
    </source>
</evidence>
<evidence type="ECO:0000256" key="21">
    <source>
        <dbReference type="ARBA" id="ARBA00044985"/>
    </source>
</evidence>
<comment type="catalytic activity">
    <reaction evidence="9">
        <text>L-histidyl-glycine(out) = L-histidyl-glycine(in)</text>
        <dbReference type="Rhea" id="RHEA:79395"/>
        <dbReference type="ChEBI" id="CHEBI:229957"/>
    </reaction>
</comment>
<dbReference type="InterPro" id="IPR020846">
    <property type="entry name" value="MFS_dom"/>
</dbReference>
<geneLocation type="plasmid" evidence="27 28">
    <name>pHGLR1</name>
</geneLocation>
<comment type="catalytic activity">
    <reaction evidence="12">
        <text>L-lysyl-L-alpha-amino acid(out) = L-lysyl-L-alpha-amino acid(in)</text>
        <dbReference type="Rhea" id="RHEA:79387"/>
        <dbReference type="ChEBI" id="CHEBI:229965"/>
    </reaction>
</comment>
<comment type="catalytic activity">
    <reaction evidence="19">
        <text>L-alanyl-L-lysine(out) = L-alanyl-L-lysine(in)</text>
        <dbReference type="Rhea" id="RHEA:79415"/>
        <dbReference type="ChEBI" id="CHEBI:192470"/>
    </reaction>
</comment>
<feature type="transmembrane region" description="Helical" evidence="25">
    <location>
        <begin position="230"/>
        <end position="257"/>
    </location>
</feature>
<reference evidence="27" key="1">
    <citation type="journal article" date="2021" name="Front. Microbiol.">
        <title>Cellular and Genomic Properties of Haloferax gibbonsii LR2-5, the Host of Euryarchaeal Virus HFTV1.</title>
        <authorList>
            <person name="Tittes C."/>
            <person name="Schwarzer S."/>
            <person name="Pfeiffer F."/>
            <person name="Dyall-Smith M."/>
            <person name="Rodriguez-Franco M."/>
            <person name="Oksanen H.M."/>
            <person name="Quax T.E.F."/>
        </authorList>
    </citation>
    <scope>NUCLEOTIDE SEQUENCE</scope>
    <source>
        <strain evidence="27">LR2-5</strain>
    </source>
</reference>
<evidence type="ECO:0000256" key="17">
    <source>
        <dbReference type="ARBA" id="ARBA00044903"/>
    </source>
</evidence>
<evidence type="ECO:0000313" key="27">
    <source>
        <dbReference type="EMBL" id="QOS13577.1"/>
    </source>
</evidence>
<evidence type="ECO:0000256" key="20">
    <source>
        <dbReference type="ARBA" id="ARBA00044924"/>
    </source>
</evidence>
<name>A0A871BKB5_HALGI</name>
<evidence type="ECO:0000256" key="23">
    <source>
        <dbReference type="ARBA" id="ARBA00045709"/>
    </source>
</evidence>
<dbReference type="InterPro" id="IPR036259">
    <property type="entry name" value="MFS_trans_sf"/>
</dbReference>
<comment type="catalytic activity">
    <reaction evidence="8">
        <text>L-lysyl-L-alanine(out) = L-lysyl-L-alanine(in)</text>
        <dbReference type="Rhea" id="RHEA:79399"/>
        <dbReference type="ChEBI" id="CHEBI:229954"/>
    </reaction>
</comment>
<evidence type="ECO:0000256" key="4">
    <source>
        <dbReference type="ARBA" id="ARBA00022692"/>
    </source>
</evidence>
<comment type="catalytic activity">
    <reaction evidence="20">
        <text>L-lysyl-glycine(out) = L-lysyl-glycine(in)</text>
        <dbReference type="Rhea" id="RHEA:79407"/>
        <dbReference type="ChEBI" id="CHEBI:191202"/>
    </reaction>
</comment>
<evidence type="ECO:0000256" key="8">
    <source>
        <dbReference type="ARBA" id="ARBA00044876"/>
    </source>
</evidence>
<comment type="similarity">
    <text evidence="2">Belongs to the major facilitator superfamily.</text>
</comment>
<evidence type="ECO:0000256" key="9">
    <source>
        <dbReference type="ARBA" id="ARBA00044878"/>
    </source>
</evidence>
<feature type="transmembrane region" description="Helical" evidence="25">
    <location>
        <begin position="14"/>
        <end position="33"/>
    </location>
</feature>
<evidence type="ECO:0000256" key="3">
    <source>
        <dbReference type="ARBA" id="ARBA00022448"/>
    </source>
</evidence>
<protein>
    <recommendedName>
        <fullName evidence="21">Lysosomal dipeptide transporter MFSD1</fullName>
    </recommendedName>
    <alternativeName>
        <fullName evidence="22">Major facilitator superfamily domain-containing protein 1</fullName>
    </alternativeName>
</protein>
<feature type="transmembrane region" description="Helical" evidence="25">
    <location>
        <begin position="401"/>
        <end position="422"/>
    </location>
</feature>
<proteinExistence type="inferred from homology"/>
<evidence type="ECO:0000256" key="1">
    <source>
        <dbReference type="ARBA" id="ARBA00004155"/>
    </source>
</evidence>
<evidence type="ECO:0000256" key="19">
    <source>
        <dbReference type="ARBA" id="ARBA00044919"/>
    </source>
</evidence>